<dbReference type="RefSeq" id="XP_001888815.1">
    <property type="nucleotide sequence ID" value="XM_001888780.1"/>
</dbReference>
<dbReference type="EMBL" id="DS547148">
    <property type="protein sequence ID" value="EDR00588.1"/>
    <property type="molecule type" value="Genomic_DNA"/>
</dbReference>
<proteinExistence type="predicted"/>
<organism evidence="2">
    <name type="scientific">Laccaria bicolor (strain S238N-H82 / ATCC MYA-4686)</name>
    <name type="common">Bicoloured deceiver</name>
    <name type="synonym">Laccaria laccata var. bicolor</name>
    <dbReference type="NCBI Taxonomy" id="486041"/>
    <lineage>
        <taxon>Eukaryota</taxon>
        <taxon>Fungi</taxon>
        <taxon>Dikarya</taxon>
        <taxon>Basidiomycota</taxon>
        <taxon>Agaricomycotina</taxon>
        <taxon>Agaricomycetes</taxon>
        <taxon>Agaricomycetidae</taxon>
        <taxon>Agaricales</taxon>
        <taxon>Agaricineae</taxon>
        <taxon>Hydnangiaceae</taxon>
        <taxon>Laccaria</taxon>
    </lineage>
</organism>
<protein>
    <submittedName>
        <fullName evidence="1">Predicted protein</fullName>
    </submittedName>
</protein>
<dbReference type="Proteomes" id="UP000001194">
    <property type="component" value="Unassembled WGS sequence"/>
</dbReference>
<evidence type="ECO:0000313" key="1">
    <source>
        <dbReference type="EMBL" id="EDR00588.1"/>
    </source>
</evidence>
<reference evidence="1 2" key="1">
    <citation type="journal article" date="2008" name="Nature">
        <title>The genome of Laccaria bicolor provides insights into mycorrhizal symbiosis.</title>
        <authorList>
            <person name="Martin F."/>
            <person name="Aerts A."/>
            <person name="Ahren D."/>
            <person name="Brun A."/>
            <person name="Danchin E.G.J."/>
            <person name="Duchaussoy F."/>
            <person name="Gibon J."/>
            <person name="Kohler A."/>
            <person name="Lindquist E."/>
            <person name="Pereda V."/>
            <person name="Salamov A."/>
            <person name="Shapiro H.J."/>
            <person name="Wuyts J."/>
            <person name="Blaudez D."/>
            <person name="Buee M."/>
            <person name="Brokstein P."/>
            <person name="Canbaeck B."/>
            <person name="Cohen D."/>
            <person name="Courty P.E."/>
            <person name="Coutinho P.M."/>
            <person name="Delaruelle C."/>
            <person name="Detter J.C."/>
            <person name="Deveau A."/>
            <person name="DiFazio S."/>
            <person name="Duplessis S."/>
            <person name="Fraissinet-Tachet L."/>
            <person name="Lucic E."/>
            <person name="Frey-Klett P."/>
            <person name="Fourrey C."/>
            <person name="Feussner I."/>
            <person name="Gay G."/>
            <person name="Grimwood J."/>
            <person name="Hoegger P.J."/>
            <person name="Jain P."/>
            <person name="Kilaru S."/>
            <person name="Labbe J."/>
            <person name="Lin Y.C."/>
            <person name="Legue V."/>
            <person name="Le Tacon F."/>
            <person name="Marmeisse R."/>
            <person name="Melayah D."/>
            <person name="Montanini B."/>
            <person name="Muratet M."/>
            <person name="Nehls U."/>
            <person name="Niculita-Hirzel H."/>
            <person name="Oudot-Le Secq M.P."/>
            <person name="Peter M."/>
            <person name="Quesneville H."/>
            <person name="Rajashekar B."/>
            <person name="Reich M."/>
            <person name="Rouhier N."/>
            <person name="Schmutz J."/>
            <person name="Yin T."/>
            <person name="Chalot M."/>
            <person name="Henrissat B."/>
            <person name="Kuees U."/>
            <person name="Lucas S."/>
            <person name="Van de Peer Y."/>
            <person name="Podila G.K."/>
            <person name="Polle A."/>
            <person name="Pukkila P.J."/>
            <person name="Richardson P.M."/>
            <person name="Rouze P."/>
            <person name="Sanders I.R."/>
            <person name="Stajich J.E."/>
            <person name="Tunlid A."/>
            <person name="Tuskan G."/>
            <person name="Grigoriev I.V."/>
        </authorList>
    </citation>
    <scope>NUCLEOTIDE SEQUENCE [LARGE SCALE GENOMIC DNA]</scope>
    <source>
        <strain evidence="2">S238N-H82 / ATCC MYA-4686</strain>
    </source>
</reference>
<dbReference type="GeneID" id="6084472"/>
<sequence length="220" mass="23980">MTVILTLQLPTEACIYDREDGGDLAWCAELFETVLASLGWASLVTPATSAMERPFKADVVGLWKRNIDDQRSLLPHMKSGVGRVAGWEFKDAVGAKGIVVPVEIPRSMALVNEVKRAVTVIESSPLKMWLIRSFAQLSLSPWSNVLKVTLSTSPTVMSSVPESDSWANACTGSSRAITSNKGQSGSEAKRWTDSLTNLSFLHLAKLLLKIKVLPHAEETN</sequence>
<name>B0DXX2_LACBS</name>
<dbReference type="InParanoid" id="B0DXX2"/>
<gene>
    <name evidence="1" type="ORF">LACBIDRAFT_334047</name>
</gene>
<evidence type="ECO:0000313" key="2">
    <source>
        <dbReference type="Proteomes" id="UP000001194"/>
    </source>
</evidence>
<keyword evidence="2" id="KW-1185">Reference proteome</keyword>
<dbReference type="AlphaFoldDB" id="B0DXX2"/>
<dbReference type="KEGG" id="lbc:LACBIDRAFT_334047"/>
<dbReference type="HOGENOM" id="CLU_1256218_0_0_1"/>
<accession>B0DXX2</accession>